<evidence type="ECO:0000313" key="6">
    <source>
        <dbReference type="RefSeq" id="XP_015937890.1"/>
    </source>
</evidence>
<dbReference type="Proteomes" id="UP000515211">
    <property type="component" value="Chromosome 1"/>
</dbReference>
<feature type="region of interest" description="Disordered" evidence="3">
    <location>
        <begin position="695"/>
        <end position="730"/>
    </location>
</feature>
<dbReference type="Gene3D" id="1.20.920.10">
    <property type="entry name" value="Bromodomain-like"/>
    <property type="match status" value="1"/>
</dbReference>
<dbReference type="InterPro" id="IPR036427">
    <property type="entry name" value="Bromodomain-like_sf"/>
</dbReference>
<evidence type="ECO:0000313" key="5">
    <source>
        <dbReference type="Proteomes" id="UP000515211"/>
    </source>
</evidence>
<dbReference type="InterPro" id="IPR018359">
    <property type="entry name" value="Bromodomain_CS"/>
</dbReference>
<dbReference type="InterPro" id="IPR001487">
    <property type="entry name" value="Bromodomain"/>
</dbReference>
<dbReference type="SMART" id="SM00297">
    <property type="entry name" value="BROMO"/>
    <property type="match status" value="1"/>
</dbReference>
<feature type="region of interest" description="Disordered" evidence="3">
    <location>
        <begin position="627"/>
        <end position="682"/>
    </location>
</feature>
<evidence type="ECO:0000256" key="1">
    <source>
        <dbReference type="ARBA" id="ARBA00023117"/>
    </source>
</evidence>
<dbReference type="OrthoDB" id="21449at2759"/>
<name>A0A6P4B849_ARADU</name>
<evidence type="ECO:0000256" key="3">
    <source>
        <dbReference type="SAM" id="MobiDB-lite"/>
    </source>
</evidence>
<evidence type="ECO:0000256" key="2">
    <source>
        <dbReference type="PROSITE-ProRule" id="PRU00035"/>
    </source>
</evidence>
<organism evidence="5 6">
    <name type="scientific">Arachis duranensis</name>
    <name type="common">Wild peanut</name>
    <dbReference type="NCBI Taxonomy" id="130453"/>
    <lineage>
        <taxon>Eukaryota</taxon>
        <taxon>Viridiplantae</taxon>
        <taxon>Streptophyta</taxon>
        <taxon>Embryophyta</taxon>
        <taxon>Tracheophyta</taxon>
        <taxon>Spermatophyta</taxon>
        <taxon>Magnoliopsida</taxon>
        <taxon>eudicotyledons</taxon>
        <taxon>Gunneridae</taxon>
        <taxon>Pentapetalae</taxon>
        <taxon>rosids</taxon>
        <taxon>fabids</taxon>
        <taxon>Fabales</taxon>
        <taxon>Fabaceae</taxon>
        <taxon>Papilionoideae</taxon>
        <taxon>50 kb inversion clade</taxon>
        <taxon>dalbergioids sensu lato</taxon>
        <taxon>Dalbergieae</taxon>
        <taxon>Pterocarpus clade</taxon>
        <taxon>Arachis</taxon>
    </lineage>
</organism>
<dbReference type="Pfam" id="PF00439">
    <property type="entry name" value="Bromodomain"/>
    <property type="match status" value="1"/>
</dbReference>
<feature type="compositionally biased region" description="Basic residues" evidence="3">
    <location>
        <begin position="1"/>
        <end position="13"/>
    </location>
</feature>
<feature type="compositionally biased region" description="Polar residues" evidence="3">
    <location>
        <begin position="160"/>
        <end position="169"/>
    </location>
</feature>
<sequence>MGQIGKRKKKGRPSKADLARRSAESQSAEQSDIRRSLRRRNVRYNIIEYDDDYLDEDEDERRREKKKLKLVEKLNSDDDEEAAAARGEGEDDAEEEAEEEEEEEDTRAYSRAEHALEEEEEEEERGDCDEIEGREENEDAEDEEEMAKGRKVGLKGLHSASGTPTNYTSGIPLPDKRTLELILDKLQKKDTYGVFAEPVDPEELPDYHDVIEHPMDFATVRKKLANGSYSTLEEFENDVFLICSNAMQYNAPETIYHKQARAIQEQGGKKFEKLRIAFECSQAELKPEQKSRSNALVKKPGKRPPGRPSQEPIGSDFSSGATLATTVDLQPTSYPVQGGSCERPGIIDGILEANAFMIDATQEKAEDVFSGRGLLSKMGRRSLALDEDRRASYNMSNQSITRSDSIFMTFETEPKHLVTVGLHADYSYARSLARFSASLGLIAWKVASQKIQQTLPDGYKFGRGWVGEYEPLSTPVLMFNNRIQKDDSLVRKLHSRSEFIKGDRNCKIVEPTVEHHGDGQVFQGKQSSICPPNGLASEGKPFLFGSAGIRPNTSADLENLDNQKQSVQSKSFSKSETQGFKQVELNSALSANQNNSNSVAKFPSNAPPTLSKPREMVSRNLNAAPSVLFKQPDTNGVVSGELSNGKVMNTSSNREVTGPSSESTSNQAGRAAPPVHGKEQSVSDPVQLMRMFAERAQKQQASNHSRANTQPVIPSDRPGQRDDSANASAAAAAARAWMSVGAGGFKQVPDNSSSPKNQISAYSLYNSSRELQQHTSQIRGNFPSGSLPFQSDKNNFPFQALAPQPAALHFPNRPMVIPQLASADLSRFQMQSHWQGLSPPTQPRQKQETLPPDLNIGFQSPGSPAKQSSGVVDSQQPDLALQL</sequence>
<keyword evidence="1 2" id="KW-0103">Bromodomain</keyword>
<feature type="compositionally biased region" description="Basic and acidic residues" evidence="3">
    <location>
        <begin position="106"/>
        <end position="115"/>
    </location>
</feature>
<dbReference type="InterPro" id="IPR051831">
    <property type="entry name" value="Bromodomain_contain_prot"/>
</dbReference>
<proteinExistence type="predicted"/>
<dbReference type="SUPFAM" id="SSF47370">
    <property type="entry name" value="Bromodomain"/>
    <property type="match status" value="1"/>
</dbReference>
<feature type="compositionally biased region" description="Polar residues" evidence="3">
    <location>
        <begin position="698"/>
        <end position="712"/>
    </location>
</feature>
<dbReference type="PROSITE" id="PS50014">
    <property type="entry name" value="BROMODOMAIN_2"/>
    <property type="match status" value="1"/>
</dbReference>
<feature type="compositionally biased region" description="Acidic residues" evidence="3">
    <location>
        <begin position="89"/>
        <end position="105"/>
    </location>
</feature>
<feature type="region of interest" description="Disordered" evidence="3">
    <location>
        <begin position="285"/>
        <end position="319"/>
    </location>
</feature>
<feature type="region of interest" description="Disordered" evidence="3">
    <location>
        <begin position="831"/>
        <end position="883"/>
    </location>
</feature>
<feature type="region of interest" description="Disordered" evidence="3">
    <location>
        <begin position="1"/>
        <end position="171"/>
    </location>
</feature>
<evidence type="ECO:0000259" key="4">
    <source>
        <dbReference type="PROSITE" id="PS50014"/>
    </source>
</evidence>
<dbReference type="PROSITE" id="PS00633">
    <property type="entry name" value="BROMODOMAIN_1"/>
    <property type="match status" value="1"/>
</dbReference>
<dbReference type="PANTHER" id="PTHR22881">
    <property type="entry name" value="BROMODOMAIN CONTAINING PROTEIN"/>
    <property type="match status" value="1"/>
</dbReference>
<keyword evidence="5" id="KW-1185">Reference proteome</keyword>
<feature type="region of interest" description="Disordered" evidence="3">
    <location>
        <begin position="592"/>
        <end position="613"/>
    </location>
</feature>
<reference evidence="6" key="2">
    <citation type="submission" date="2025-08" db="UniProtKB">
        <authorList>
            <consortium name="RefSeq"/>
        </authorList>
    </citation>
    <scope>IDENTIFICATION</scope>
    <source>
        <tissue evidence="6">Whole plant</tissue>
    </source>
</reference>
<dbReference type="RefSeq" id="XP_015937890.1">
    <property type="nucleotide sequence ID" value="XM_016082404.3"/>
</dbReference>
<feature type="compositionally biased region" description="Polar residues" evidence="3">
    <location>
        <begin position="646"/>
        <end position="668"/>
    </location>
</feature>
<feature type="compositionally biased region" description="Acidic residues" evidence="3">
    <location>
        <begin position="48"/>
        <end position="59"/>
    </location>
</feature>
<dbReference type="KEGG" id="adu:107463558"/>
<feature type="region of interest" description="Disordered" evidence="3">
    <location>
        <begin position="771"/>
        <end position="791"/>
    </location>
</feature>
<dbReference type="CDD" id="cd04369">
    <property type="entry name" value="Bromodomain"/>
    <property type="match status" value="1"/>
</dbReference>
<feature type="domain" description="Bromo" evidence="4">
    <location>
        <begin position="187"/>
        <end position="257"/>
    </location>
</feature>
<feature type="compositionally biased region" description="Acidic residues" evidence="3">
    <location>
        <begin position="116"/>
        <end position="145"/>
    </location>
</feature>
<protein>
    <submittedName>
        <fullName evidence="6">Uncharacterized protein LOC107463558 isoform X1</fullName>
    </submittedName>
</protein>
<dbReference type="PRINTS" id="PR00503">
    <property type="entry name" value="BROMODOMAIN"/>
</dbReference>
<gene>
    <name evidence="6" type="primary">LOC107463558</name>
</gene>
<accession>A0A6P4B849</accession>
<feature type="compositionally biased region" description="Basic and acidic residues" evidence="3">
    <location>
        <begin position="14"/>
        <end position="23"/>
    </location>
</feature>
<dbReference type="GeneID" id="107463558"/>
<dbReference type="AlphaFoldDB" id="A0A6P4B849"/>
<reference evidence="5" key="1">
    <citation type="journal article" date="2016" name="Nat. Genet.">
        <title>The genome sequences of Arachis duranensis and Arachis ipaensis, the diploid ancestors of cultivated peanut.</title>
        <authorList>
            <person name="Bertioli D.J."/>
            <person name="Cannon S.B."/>
            <person name="Froenicke L."/>
            <person name="Huang G."/>
            <person name="Farmer A.D."/>
            <person name="Cannon E.K."/>
            <person name="Liu X."/>
            <person name="Gao D."/>
            <person name="Clevenger J."/>
            <person name="Dash S."/>
            <person name="Ren L."/>
            <person name="Moretzsohn M.C."/>
            <person name="Shirasawa K."/>
            <person name="Huang W."/>
            <person name="Vidigal B."/>
            <person name="Abernathy B."/>
            <person name="Chu Y."/>
            <person name="Niederhuth C.E."/>
            <person name="Umale P."/>
            <person name="Araujo A.C."/>
            <person name="Kozik A."/>
            <person name="Kim K.D."/>
            <person name="Burow M.D."/>
            <person name="Varshney R.K."/>
            <person name="Wang X."/>
            <person name="Zhang X."/>
            <person name="Barkley N."/>
            <person name="Guimaraes P.M."/>
            <person name="Isobe S."/>
            <person name="Guo B."/>
            <person name="Liao B."/>
            <person name="Stalker H.T."/>
            <person name="Schmitz R.J."/>
            <person name="Scheffler B.E."/>
            <person name="Leal-Bertioli S.C."/>
            <person name="Xun X."/>
            <person name="Jackson S.A."/>
            <person name="Michelmore R."/>
            <person name="Ozias-Akins P."/>
        </authorList>
    </citation>
    <scope>NUCLEOTIDE SEQUENCE [LARGE SCALE GENOMIC DNA]</scope>
    <source>
        <strain evidence="5">cv. V14167</strain>
    </source>
</reference>
<dbReference type="PANTHER" id="PTHR22881:SF43">
    <property type="entry name" value="DNA-BINDING BROMODOMAIN PROTEIN"/>
    <property type="match status" value="1"/>
</dbReference>
<feature type="compositionally biased region" description="Polar residues" evidence="3">
    <location>
        <begin position="857"/>
        <end position="877"/>
    </location>
</feature>